<keyword evidence="5 6" id="KW-0472">Membrane</keyword>
<feature type="transmembrane region" description="Helical" evidence="6">
    <location>
        <begin position="33"/>
        <end position="57"/>
    </location>
</feature>
<proteinExistence type="inferred from homology"/>
<evidence type="ECO:0000256" key="3">
    <source>
        <dbReference type="ARBA" id="ARBA00022692"/>
    </source>
</evidence>
<dbReference type="PANTHER" id="PTHR23128:SF35">
    <property type="entry name" value="SERPENTINE RECEPTOR, CLASS E (EPSILON)"/>
    <property type="match status" value="1"/>
</dbReference>
<dbReference type="Proteomes" id="UP000494206">
    <property type="component" value="Unassembled WGS sequence"/>
</dbReference>
<dbReference type="InterPro" id="IPR004151">
    <property type="entry name" value="7TM_GPCR_serpentine_rcpt_Sre"/>
</dbReference>
<feature type="transmembrane region" description="Helical" evidence="6">
    <location>
        <begin position="207"/>
        <end position="223"/>
    </location>
</feature>
<feature type="transmembrane region" description="Helical" evidence="6">
    <location>
        <begin position="78"/>
        <end position="99"/>
    </location>
</feature>
<comment type="subcellular location">
    <subcellularLocation>
        <location evidence="1">Membrane</location>
        <topology evidence="1">Multi-pass membrane protein</topology>
    </subcellularLocation>
</comment>
<accession>A0A8S1FBJ4</accession>
<evidence type="ECO:0000256" key="2">
    <source>
        <dbReference type="ARBA" id="ARBA00006803"/>
    </source>
</evidence>
<dbReference type="GO" id="GO:0016020">
    <property type="term" value="C:membrane"/>
    <property type="evidence" value="ECO:0007669"/>
    <property type="project" value="UniProtKB-SubCell"/>
</dbReference>
<keyword evidence="3 6" id="KW-0812">Transmembrane</keyword>
<evidence type="ECO:0000313" key="7">
    <source>
        <dbReference type="EMBL" id="CAB3411319.1"/>
    </source>
</evidence>
<comment type="caution">
    <text evidence="7">The sequence shown here is derived from an EMBL/GenBank/DDBJ whole genome shotgun (WGS) entry which is preliminary data.</text>
</comment>
<evidence type="ECO:0000256" key="6">
    <source>
        <dbReference type="SAM" id="Phobius"/>
    </source>
</evidence>
<dbReference type="AlphaFoldDB" id="A0A8S1FBJ4"/>
<sequence length="269" mass="31161">MLLHDIQELQNRVEDSKSNENEYPKTLSAISDAYIFCFAIFLGHHYFTNIFAGILVFCVERTFASFLITDYEQHPRSYISAILVTISTIVTMFISAMTLTDFFSIIAILAMTYGIVTLLLIIYALVYFYNYRLHHKITRTNSNDMYSLAFRYQLRENLKAFKLARQIVAILSGFGALNVTLLCAVYLNVIPIPMDIVVHSVEHEINLSPLLFCAVVIVSFNEWTKAFSKRLSRCRFIQFFHLSVSKATVQPARSEETELYFMQLQNYWL</sequence>
<comment type="similarity">
    <text evidence="2">Belongs to the nematode receptor-like protein sre family.</text>
</comment>
<name>A0A8S1FBJ4_9PELO</name>
<dbReference type="Pfam" id="PF03125">
    <property type="entry name" value="Sre"/>
    <property type="match status" value="1"/>
</dbReference>
<dbReference type="GO" id="GO:0007606">
    <property type="term" value="P:sensory perception of chemical stimulus"/>
    <property type="evidence" value="ECO:0007669"/>
    <property type="project" value="InterPro"/>
</dbReference>
<reference evidence="7 8" key="1">
    <citation type="submission" date="2020-04" db="EMBL/GenBank/DDBJ databases">
        <authorList>
            <person name="Laetsch R D."/>
            <person name="Stevens L."/>
            <person name="Kumar S."/>
            <person name="Blaxter L. M."/>
        </authorList>
    </citation>
    <scope>NUCLEOTIDE SEQUENCE [LARGE SCALE GENOMIC DNA]</scope>
</reference>
<evidence type="ECO:0000256" key="4">
    <source>
        <dbReference type="ARBA" id="ARBA00022989"/>
    </source>
</evidence>
<evidence type="ECO:0000256" key="1">
    <source>
        <dbReference type="ARBA" id="ARBA00004141"/>
    </source>
</evidence>
<keyword evidence="4 6" id="KW-1133">Transmembrane helix</keyword>
<protein>
    <submittedName>
        <fullName evidence="7">Uncharacterized protein</fullName>
    </submittedName>
</protein>
<feature type="transmembrane region" description="Helical" evidence="6">
    <location>
        <begin position="167"/>
        <end position="187"/>
    </location>
</feature>
<dbReference type="EMBL" id="CADEPM010000013">
    <property type="protein sequence ID" value="CAB3411319.1"/>
    <property type="molecule type" value="Genomic_DNA"/>
</dbReference>
<feature type="transmembrane region" description="Helical" evidence="6">
    <location>
        <begin position="105"/>
        <end position="129"/>
    </location>
</feature>
<evidence type="ECO:0000256" key="5">
    <source>
        <dbReference type="ARBA" id="ARBA00023136"/>
    </source>
</evidence>
<evidence type="ECO:0000313" key="8">
    <source>
        <dbReference type="Proteomes" id="UP000494206"/>
    </source>
</evidence>
<keyword evidence="8" id="KW-1185">Reference proteome</keyword>
<dbReference type="PANTHER" id="PTHR23128">
    <property type="entry name" value="SERPENTINE RECEPTOR, CLASS E (EPSILON)-RELATED"/>
    <property type="match status" value="1"/>
</dbReference>
<gene>
    <name evidence="7" type="ORF">CBOVIS_LOCUS12725</name>
</gene>
<organism evidence="7 8">
    <name type="scientific">Caenorhabditis bovis</name>
    <dbReference type="NCBI Taxonomy" id="2654633"/>
    <lineage>
        <taxon>Eukaryota</taxon>
        <taxon>Metazoa</taxon>
        <taxon>Ecdysozoa</taxon>
        <taxon>Nematoda</taxon>
        <taxon>Chromadorea</taxon>
        <taxon>Rhabditida</taxon>
        <taxon>Rhabditina</taxon>
        <taxon>Rhabditomorpha</taxon>
        <taxon>Rhabditoidea</taxon>
        <taxon>Rhabditidae</taxon>
        <taxon>Peloderinae</taxon>
        <taxon>Caenorhabditis</taxon>
    </lineage>
</organism>
<dbReference type="OrthoDB" id="5856484at2759"/>